<dbReference type="Gene3D" id="3.30.450.20">
    <property type="entry name" value="PAS domain"/>
    <property type="match status" value="1"/>
</dbReference>
<evidence type="ECO:0000256" key="3">
    <source>
        <dbReference type="ARBA" id="ARBA00022553"/>
    </source>
</evidence>
<evidence type="ECO:0000256" key="1">
    <source>
        <dbReference type="ARBA" id="ARBA00000085"/>
    </source>
</evidence>
<dbReference type="SMART" id="SM00091">
    <property type="entry name" value="PAS"/>
    <property type="match status" value="1"/>
</dbReference>
<dbReference type="SUPFAM" id="SSF55781">
    <property type="entry name" value="GAF domain-like"/>
    <property type="match status" value="1"/>
</dbReference>
<evidence type="ECO:0000256" key="6">
    <source>
        <dbReference type="SAM" id="Coils"/>
    </source>
</evidence>
<evidence type="ECO:0000313" key="8">
    <source>
        <dbReference type="EMBL" id="WFN36620.1"/>
    </source>
</evidence>
<dbReference type="KEGG" id="manq:L1994_10830"/>
<dbReference type="CDD" id="cd00130">
    <property type="entry name" value="PAS"/>
    <property type="match status" value="1"/>
</dbReference>
<gene>
    <name evidence="8" type="ORF">L1994_10830</name>
</gene>
<reference evidence="8" key="1">
    <citation type="submission" date="2022-01" db="EMBL/GenBank/DDBJ databases">
        <title>Complete genome of Methanomicrobium antiquum DSM 21220.</title>
        <authorList>
            <person name="Chen S.-C."/>
            <person name="You Y.-T."/>
            <person name="Zhou Y.-Z."/>
            <person name="Lai M.-C."/>
        </authorList>
    </citation>
    <scope>NUCLEOTIDE SEQUENCE</scope>
    <source>
        <strain evidence="8">DSM 21220</strain>
    </source>
</reference>
<name>A0AAF0FVC8_9EURY</name>
<dbReference type="GO" id="GO:0004673">
    <property type="term" value="F:protein histidine kinase activity"/>
    <property type="evidence" value="ECO:0007669"/>
    <property type="project" value="UniProtKB-EC"/>
</dbReference>
<keyword evidence="4" id="KW-0808">Transferase</keyword>
<dbReference type="AlphaFoldDB" id="A0AAF0FVC8"/>
<feature type="domain" description="PAS" evidence="7">
    <location>
        <begin position="4"/>
        <end position="75"/>
    </location>
</feature>
<dbReference type="Proteomes" id="UP001218895">
    <property type="component" value="Chromosome"/>
</dbReference>
<keyword evidence="9" id="KW-1185">Reference proteome</keyword>
<protein>
    <recommendedName>
        <fullName evidence="2">histidine kinase</fullName>
        <ecNumber evidence="2">2.7.13.3</ecNumber>
    </recommendedName>
</protein>
<dbReference type="InterPro" id="IPR035965">
    <property type="entry name" value="PAS-like_dom_sf"/>
</dbReference>
<dbReference type="PANTHER" id="PTHR43304">
    <property type="entry name" value="PHYTOCHROME-LIKE PROTEIN CPH1"/>
    <property type="match status" value="1"/>
</dbReference>
<dbReference type="SUPFAM" id="SSF55785">
    <property type="entry name" value="PYP-like sensor domain (PAS domain)"/>
    <property type="match status" value="1"/>
</dbReference>
<proteinExistence type="predicted"/>
<dbReference type="Pfam" id="PF01590">
    <property type="entry name" value="GAF"/>
    <property type="match status" value="1"/>
</dbReference>
<evidence type="ECO:0000256" key="2">
    <source>
        <dbReference type="ARBA" id="ARBA00012438"/>
    </source>
</evidence>
<evidence type="ECO:0000256" key="5">
    <source>
        <dbReference type="ARBA" id="ARBA00022777"/>
    </source>
</evidence>
<feature type="coiled-coil region" evidence="6">
    <location>
        <begin position="348"/>
        <end position="375"/>
    </location>
</feature>
<accession>A0AAF0FVC8</accession>
<dbReference type="GeneID" id="79950898"/>
<keyword evidence="3" id="KW-0597">Phosphoprotein</keyword>
<organism evidence="8 9">
    <name type="scientific">Methanomicrobium antiquum</name>
    <dbReference type="NCBI Taxonomy" id="487686"/>
    <lineage>
        <taxon>Archaea</taxon>
        <taxon>Methanobacteriati</taxon>
        <taxon>Methanobacteriota</taxon>
        <taxon>Stenosarchaea group</taxon>
        <taxon>Methanomicrobia</taxon>
        <taxon>Methanomicrobiales</taxon>
        <taxon>Methanomicrobiaceae</taxon>
        <taxon>Methanomicrobium</taxon>
    </lineage>
</organism>
<comment type="catalytic activity">
    <reaction evidence="1">
        <text>ATP + protein L-histidine = ADP + protein N-phospho-L-histidine.</text>
        <dbReference type="EC" id="2.7.13.3"/>
    </reaction>
</comment>
<dbReference type="EC" id="2.7.13.3" evidence="2"/>
<dbReference type="Pfam" id="PF13426">
    <property type="entry name" value="PAS_9"/>
    <property type="match status" value="1"/>
</dbReference>
<evidence type="ECO:0000256" key="4">
    <source>
        <dbReference type="ARBA" id="ARBA00022679"/>
    </source>
</evidence>
<dbReference type="RefSeq" id="WP_278099454.1">
    <property type="nucleotide sequence ID" value="NZ_CP091092.1"/>
</dbReference>
<dbReference type="PROSITE" id="PS50112">
    <property type="entry name" value="PAS"/>
    <property type="match status" value="1"/>
</dbReference>
<dbReference type="InterPro" id="IPR000014">
    <property type="entry name" value="PAS"/>
</dbReference>
<sequence length="386" mass="44143">MESKGDIYKLIFDNAGTGILLSDNKGVILAANKAFCERTGFFEDEIAGKHKFCSFIHPDDKKRVEEIYKNQTEKQTSENLITEFRFLRKDGEVINVASTFAFDEKTGNIIITLLNITEKIEILKALKRRDAILYAINHGINLFLKENSWKKVMPDVLKAIGEAAEVARIYCFENSTDEKTGLLLMNERFEWAYDKKASQINNPKMQGLSYKDAGVLRWQEKLKKGEVVFADINSVDEDERKNMEVLGVKTSVIAPIFINDRWWGFAGLDETRKERVWSEGEIETIGVAAGMIGSAIYRQESYETLIAYITEAALRIKEPGFVIKENLVQIKKDVLDDIVSKQSIATKIEIQIKNIEQVNRNIKDLNRLIVERNKDIPEAYRHFISG</sequence>
<dbReference type="InterPro" id="IPR003018">
    <property type="entry name" value="GAF"/>
</dbReference>
<evidence type="ECO:0000313" key="9">
    <source>
        <dbReference type="Proteomes" id="UP001218895"/>
    </source>
</evidence>
<dbReference type="EMBL" id="CP091092">
    <property type="protein sequence ID" value="WFN36620.1"/>
    <property type="molecule type" value="Genomic_DNA"/>
</dbReference>
<dbReference type="NCBIfam" id="TIGR00229">
    <property type="entry name" value="sensory_box"/>
    <property type="match status" value="1"/>
</dbReference>
<evidence type="ECO:0000259" key="7">
    <source>
        <dbReference type="PROSITE" id="PS50112"/>
    </source>
</evidence>
<dbReference type="InterPro" id="IPR052162">
    <property type="entry name" value="Sensor_kinase/Photoreceptor"/>
</dbReference>
<dbReference type="PANTHER" id="PTHR43304:SF1">
    <property type="entry name" value="PAC DOMAIN-CONTAINING PROTEIN"/>
    <property type="match status" value="1"/>
</dbReference>
<dbReference type="Gene3D" id="3.30.450.40">
    <property type="match status" value="1"/>
</dbReference>
<dbReference type="InterPro" id="IPR029016">
    <property type="entry name" value="GAF-like_dom_sf"/>
</dbReference>
<keyword evidence="6" id="KW-0175">Coiled coil</keyword>
<keyword evidence="5" id="KW-0418">Kinase</keyword>